<dbReference type="Pfam" id="PF11026">
    <property type="entry name" value="DUF2721"/>
    <property type="match status" value="1"/>
</dbReference>
<keyword evidence="3" id="KW-1185">Reference proteome</keyword>
<feature type="transmembrane region" description="Helical" evidence="1">
    <location>
        <begin position="107"/>
        <end position="126"/>
    </location>
</feature>
<keyword evidence="1" id="KW-0812">Transmembrane</keyword>
<keyword evidence="1" id="KW-1133">Transmembrane helix</keyword>
<organism evidence="2 3">
    <name type="scientific">Duganella aceris</name>
    <dbReference type="NCBI Taxonomy" id="2703883"/>
    <lineage>
        <taxon>Bacteria</taxon>
        <taxon>Pseudomonadati</taxon>
        <taxon>Pseudomonadota</taxon>
        <taxon>Betaproteobacteria</taxon>
        <taxon>Burkholderiales</taxon>
        <taxon>Oxalobacteraceae</taxon>
        <taxon>Telluria group</taxon>
        <taxon>Duganella</taxon>
    </lineage>
</organism>
<dbReference type="InterPro" id="IPR021279">
    <property type="entry name" value="DUF2721"/>
</dbReference>
<feature type="transmembrane region" description="Helical" evidence="1">
    <location>
        <begin position="75"/>
        <end position="95"/>
    </location>
</feature>
<dbReference type="EMBL" id="JAADJT010000011">
    <property type="protein sequence ID" value="NGZ87043.1"/>
    <property type="molecule type" value="Genomic_DNA"/>
</dbReference>
<evidence type="ECO:0000256" key="1">
    <source>
        <dbReference type="SAM" id="Phobius"/>
    </source>
</evidence>
<sequence>MSIQLGDVGHIIQLAIAPVFLLSSVCTKLIVLINRMSRIVDRTRVLEERIEVECKENYLRELAVLDRRYHHISTAISLATACGLFVCSIIALLFISNALDTNLDQYVAGMFVIAVLCFIGSFSFLLKEIFVTSAFKRDQCLRRPHVHR</sequence>
<evidence type="ECO:0000313" key="2">
    <source>
        <dbReference type="EMBL" id="NGZ87043.1"/>
    </source>
</evidence>
<dbReference type="RefSeq" id="WP_166106918.1">
    <property type="nucleotide sequence ID" value="NZ_JAADJT010000011.1"/>
</dbReference>
<name>A0ABX0FRF2_9BURK</name>
<comment type="caution">
    <text evidence="2">The sequence shown here is derived from an EMBL/GenBank/DDBJ whole genome shotgun (WGS) entry which is preliminary data.</text>
</comment>
<keyword evidence="1" id="KW-0472">Membrane</keyword>
<gene>
    <name evidence="2" type="ORF">GW587_22625</name>
</gene>
<evidence type="ECO:0000313" key="3">
    <source>
        <dbReference type="Proteomes" id="UP000666369"/>
    </source>
</evidence>
<dbReference type="Proteomes" id="UP000666369">
    <property type="component" value="Unassembled WGS sequence"/>
</dbReference>
<protein>
    <submittedName>
        <fullName evidence="2">DUF2721 domain-containing protein</fullName>
    </submittedName>
</protein>
<reference evidence="2 3" key="1">
    <citation type="submission" date="2020-01" db="EMBL/GenBank/DDBJ databases">
        <authorList>
            <person name="Lee S.D."/>
        </authorList>
    </citation>
    <scope>NUCLEOTIDE SEQUENCE [LARGE SCALE GENOMIC DNA]</scope>
    <source>
        <strain evidence="2 3">SAP-35</strain>
    </source>
</reference>
<feature type="transmembrane region" description="Helical" evidence="1">
    <location>
        <begin position="12"/>
        <end position="34"/>
    </location>
</feature>
<reference evidence="3" key="2">
    <citation type="submission" date="2023-07" db="EMBL/GenBank/DDBJ databases">
        <title>Duganella aceri sp. nov., isolated from tree sap.</title>
        <authorList>
            <person name="Kim I.S."/>
        </authorList>
    </citation>
    <scope>NUCLEOTIDE SEQUENCE [LARGE SCALE GENOMIC DNA]</scope>
    <source>
        <strain evidence="3">SAP-35</strain>
    </source>
</reference>
<proteinExistence type="predicted"/>
<accession>A0ABX0FRF2</accession>